<name>A0A0A1WY92_ZEUCU</name>
<reference evidence="3" key="1">
    <citation type="submission" date="2014-11" db="EMBL/GenBank/DDBJ databases">
        <authorList>
            <person name="Geib S."/>
        </authorList>
    </citation>
    <scope>NUCLEOTIDE SEQUENCE</scope>
</reference>
<dbReference type="PANTHER" id="PTHR21879">
    <property type="entry name" value="FI03362P-RELATED-RELATED"/>
    <property type="match status" value="1"/>
</dbReference>
<feature type="region of interest" description="Disordered" evidence="1">
    <location>
        <begin position="83"/>
        <end position="120"/>
    </location>
</feature>
<dbReference type="PANTHER" id="PTHR21879:SF10">
    <property type="entry name" value="LP14110P"/>
    <property type="match status" value="1"/>
</dbReference>
<protein>
    <submittedName>
        <fullName evidence="3">Uncharacterized protein</fullName>
    </submittedName>
</protein>
<feature type="transmembrane region" description="Helical" evidence="2">
    <location>
        <begin position="288"/>
        <end position="312"/>
    </location>
</feature>
<accession>A0A0A1WY92</accession>
<proteinExistence type="predicted"/>
<evidence type="ECO:0000256" key="2">
    <source>
        <dbReference type="SAM" id="Phobius"/>
    </source>
</evidence>
<dbReference type="Pfam" id="PF07898">
    <property type="entry name" value="DUF1676"/>
    <property type="match status" value="1"/>
</dbReference>
<dbReference type="GO" id="GO:0016020">
    <property type="term" value="C:membrane"/>
    <property type="evidence" value="ECO:0007669"/>
    <property type="project" value="TreeGrafter"/>
</dbReference>
<dbReference type="EMBL" id="GBXI01010248">
    <property type="protein sequence ID" value="JAD04044.1"/>
    <property type="molecule type" value="Transcribed_RNA"/>
</dbReference>
<reference evidence="3" key="2">
    <citation type="journal article" date="2015" name="Gigascience">
        <title>Reconstructing a comprehensive transcriptome assembly of a white-pupal translocated strain of the pest fruit fly Bactrocera cucurbitae.</title>
        <authorList>
            <person name="Sim S.B."/>
            <person name="Calla B."/>
            <person name="Hall B."/>
            <person name="DeRego T."/>
            <person name="Geib S.M."/>
        </authorList>
    </citation>
    <scope>NUCLEOTIDE SEQUENCE</scope>
</reference>
<keyword evidence="2" id="KW-0472">Membrane</keyword>
<keyword evidence="2" id="KW-0812">Transmembrane</keyword>
<dbReference type="AlphaFoldDB" id="A0A0A1WY92"/>
<dbReference type="InterPro" id="IPR012464">
    <property type="entry name" value="DUF1676"/>
</dbReference>
<sequence length="446" mass="49612">NNNNNNNNINKLSEKFLSANKTKTLEASHTLPTGVNTITANTINNNNNNNSNAIPLNNPKSNNNNECDKITQQQFSATISSKLQAPQTRRTLPAPSAVQTLTQRSLQQQQQQQQSPAVSYGQERGLGSAFLSLIGLQQENDPYLARTNQNCVSGDLSECFKTQALGSFDEIFYRDQYALSDFARVIRLPETQQRSLLQEPFEYSQEPRNEDSDWDQLVKYALRRAERFVKSTALEIDVPEELTEAGRYSARFIGNDIDSELDVIEDKHAPVFSKSRSKTSRKKLKKMIIPLLLVLKIFKLKLLLFLPFILGIAGLKKILGLAAIILPGLFAYFKLCRPPGGPGFGGGAFSGLFGNKNNFPEYSPQGVGSATYYHHHDHYEGAGAGHGQFYRQDPSFSKPYTDYYSKNYQTAGNGGNSVSFGDAHEAAYSGYYGRNTGKDIQSEQKS</sequence>
<keyword evidence="2" id="KW-1133">Transmembrane helix</keyword>
<gene>
    <name evidence="3" type="ORF">g.30340</name>
</gene>
<feature type="compositionally biased region" description="Low complexity" evidence="1">
    <location>
        <begin position="99"/>
        <end position="115"/>
    </location>
</feature>
<evidence type="ECO:0000256" key="1">
    <source>
        <dbReference type="SAM" id="MobiDB-lite"/>
    </source>
</evidence>
<organism evidence="3">
    <name type="scientific">Zeugodacus cucurbitae</name>
    <name type="common">Melon fruit fly</name>
    <name type="synonym">Bactrocera cucurbitae</name>
    <dbReference type="NCBI Taxonomy" id="28588"/>
    <lineage>
        <taxon>Eukaryota</taxon>
        <taxon>Metazoa</taxon>
        <taxon>Ecdysozoa</taxon>
        <taxon>Arthropoda</taxon>
        <taxon>Hexapoda</taxon>
        <taxon>Insecta</taxon>
        <taxon>Pterygota</taxon>
        <taxon>Neoptera</taxon>
        <taxon>Endopterygota</taxon>
        <taxon>Diptera</taxon>
        <taxon>Brachycera</taxon>
        <taxon>Muscomorpha</taxon>
        <taxon>Tephritoidea</taxon>
        <taxon>Tephritidae</taxon>
        <taxon>Zeugodacus</taxon>
        <taxon>Zeugodacus</taxon>
    </lineage>
</organism>
<evidence type="ECO:0000313" key="3">
    <source>
        <dbReference type="EMBL" id="JAD04044.1"/>
    </source>
</evidence>
<feature type="non-terminal residue" evidence="3">
    <location>
        <position position="1"/>
    </location>
</feature>